<keyword evidence="11" id="KW-1185">Reference proteome</keyword>
<evidence type="ECO:0000256" key="6">
    <source>
        <dbReference type="ARBA" id="ARBA00023163"/>
    </source>
</evidence>
<name>A0A8J5FZ92_ZINOF</name>
<dbReference type="EMBL" id="JACMSC010000011">
    <property type="protein sequence ID" value="KAG6498635.1"/>
    <property type="molecule type" value="Genomic_DNA"/>
</dbReference>
<reference evidence="10 11" key="1">
    <citation type="submission" date="2020-08" db="EMBL/GenBank/DDBJ databases">
        <title>Plant Genome Project.</title>
        <authorList>
            <person name="Zhang R.-G."/>
        </authorList>
    </citation>
    <scope>NUCLEOTIDE SEQUENCE [LARGE SCALE GENOMIC DNA]</scope>
    <source>
        <tissue evidence="10">Rhizome</tissue>
    </source>
</reference>
<dbReference type="Pfam" id="PF13912">
    <property type="entry name" value="zf-C2H2_6"/>
    <property type="match status" value="1"/>
</dbReference>
<dbReference type="InterPro" id="IPR052426">
    <property type="entry name" value="Plant_dev_regulator"/>
</dbReference>
<keyword evidence="5" id="KW-0805">Transcription regulation</keyword>
<comment type="caution">
    <text evidence="10">The sequence shown here is derived from an EMBL/GenBank/DDBJ whole genome shotgun (WGS) entry which is preliminary data.</text>
</comment>
<keyword evidence="7" id="KW-0539">Nucleus</keyword>
<dbReference type="PROSITE" id="PS00028">
    <property type="entry name" value="ZINC_FINGER_C2H2_1"/>
    <property type="match status" value="1"/>
</dbReference>
<evidence type="ECO:0000256" key="7">
    <source>
        <dbReference type="ARBA" id="ARBA00023242"/>
    </source>
</evidence>
<dbReference type="GO" id="GO:0008270">
    <property type="term" value="F:zinc ion binding"/>
    <property type="evidence" value="ECO:0007669"/>
    <property type="project" value="UniProtKB-KW"/>
</dbReference>
<dbReference type="Proteomes" id="UP000734854">
    <property type="component" value="Unassembled WGS sequence"/>
</dbReference>
<dbReference type="InterPro" id="IPR013087">
    <property type="entry name" value="Znf_C2H2_type"/>
</dbReference>
<evidence type="ECO:0000256" key="5">
    <source>
        <dbReference type="ARBA" id="ARBA00023015"/>
    </source>
</evidence>
<evidence type="ECO:0000313" key="10">
    <source>
        <dbReference type="EMBL" id="KAG6498635.1"/>
    </source>
</evidence>
<dbReference type="PANTHER" id="PTHR45801">
    <property type="entry name" value="OS07G0101800 PROTEIN"/>
    <property type="match status" value="1"/>
</dbReference>
<evidence type="ECO:0000313" key="11">
    <source>
        <dbReference type="Proteomes" id="UP000734854"/>
    </source>
</evidence>
<keyword evidence="3 8" id="KW-0863">Zinc-finger</keyword>
<evidence type="ECO:0000256" key="8">
    <source>
        <dbReference type="PROSITE-ProRule" id="PRU00042"/>
    </source>
</evidence>
<evidence type="ECO:0000256" key="3">
    <source>
        <dbReference type="ARBA" id="ARBA00022771"/>
    </source>
</evidence>
<dbReference type="PANTHER" id="PTHR45801:SF107">
    <property type="entry name" value="TRANSCRIPTIONAL REGULATOR SUPERMAN-LIKE"/>
    <property type="match status" value="1"/>
</dbReference>
<proteinExistence type="predicted"/>
<evidence type="ECO:0000256" key="4">
    <source>
        <dbReference type="ARBA" id="ARBA00022833"/>
    </source>
</evidence>
<comment type="subcellular location">
    <subcellularLocation>
        <location evidence="1">Nucleus</location>
    </subcellularLocation>
</comment>
<sequence>MEQRKNWMWRRNLKPNNVVGSSQLLSHDPAWEEKAFAEDSAGLLGAYIWPPRSYSCSFCRREFRSAQALGGHMNSHRRDRARLKQWADQEGIVPSRTNNVVALPSHHLSLIRVSEVSSTTAAAAVAAASSTASFADSSRRKRDMEDEESFRMKRWRVEEESFKLLAPSPVEEQLDLELRLGTNLSQCVFVPSSVAAVQIITWKMMGMSYSDGKEMKESSYRSRRHNAAWGLVRLTDAAIAFSTSGVSFLDGYRWMQSTDHTSTFLGHIA</sequence>
<evidence type="ECO:0000259" key="9">
    <source>
        <dbReference type="PROSITE" id="PS50157"/>
    </source>
</evidence>
<gene>
    <name evidence="10" type="ORF">ZIOFF_038356</name>
</gene>
<dbReference type="GO" id="GO:0005634">
    <property type="term" value="C:nucleus"/>
    <property type="evidence" value="ECO:0007669"/>
    <property type="project" value="UniProtKB-SubCell"/>
</dbReference>
<dbReference type="OrthoDB" id="1708403at2759"/>
<keyword evidence="4" id="KW-0862">Zinc</keyword>
<keyword evidence="6" id="KW-0804">Transcription</keyword>
<keyword evidence="2" id="KW-0479">Metal-binding</keyword>
<dbReference type="AlphaFoldDB" id="A0A8J5FZ92"/>
<evidence type="ECO:0000256" key="2">
    <source>
        <dbReference type="ARBA" id="ARBA00022723"/>
    </source>
</evidence>
<dbReference type="PROSITE" id="PS50157">
    <property type="entry name" value="ZINC_FINGER_C2H2_2"/>
    <property type="match status" value="1"/>
</dbReference>
<accession>A0A8J5FZ92</accession>
<feature type="domain" description="C2H2-type" evidence="9">
    <location>
        <begin position="54"/>
        <end position="81"/>
    </location>
</feature>
<protein>
    <recommendedName>
        <fullName evidence="9">C2H2-type domain-containing protein</fullName>
    </recommendedName>
</protein>
<organism evidence="10 11">
    <name type="scientific">Zingiber officinale</name>
    <name type="common">Ginger</name>
    <name type="synonym">Amomum zingiber</name>
    <dbReference type="NCBI Taxonomy" id="94328"/>
    <lineage>
        <taxon>Eukaryota</taxon>
        <taxon>Viridiplantae</taxon>
        <taxon>Streptophyta</taxon>
        <taxon>Embryophyta</taxon>
        <taxon>Tracheophyta</taxon>
        <taxon>Spermatophyta</taxon>
        <taxon>Magnoliopsida</taxon>
        <taxon>Liliopsida</taxon>
        <taxon>Zingiberales</taxon>
        <taxon>Zingiberaceae</taxon>
        <taxon>Zingiber</taxon>
    </lineage>
</organism>
<evidence type="ECO:0000256" key="1">
    <source>
        <dbReference type="ARBA" id="ARBA00004123"/>
    </source>
</evidence>